<proteinExistence type="predicted"/>
<feature type="region of interest" description="Disordered" evidence="1">
    <location>
        <begin position="1"/>
        <end position="33"/>
    </location>
</feature>
<dbReference type="EMBL" id="CP074136">
    <property type="protein sequence ID" value="QUX26514.1"/>
    <property type="molecule type" value="Genomic_DNA"/>
</dbReference>
<sequence length="554" mass="60912">MTSDNDAPTMLISCGSGGAAWPEQTRPRTGRPRRETWYADQAPEGFAADQVPGGHTTSSGLISGIVVPVDVQERYYAEDGLSLGVGADEGYVWTVTVRPAAAEEAAPLVEAEQRRGRQAHVAARLVHLLDWRYGGRQPDAFHYDGDTGSSPATAVPVPMAPRYDTAGLHRELLIDRRSGVLWTLAYNGGDGDDWTQSTWGSWIAIGHPLTPDRERLVQDLTDLYADDDDWRHQGVAADGQRALLEAGWTLPALRQRLQTMQVVDAADVAALLERTPQEWKEAGWPWQWPHGGYQLRGHWRVTEAAALAAAGMDYPRAKALREHGGHTTVAATLAARPPHVPEGTRVKLTHPNPRYPEDTAPVWAGSAEEMRTYLEHNADRWDWLVSAETGPRAVHHEGGGDQGWTLWDDHSITRGAWVICPIGHGFTRPRDLTAPARAAVELFVAADRIGRSEQWVPLLEAVEHDRTPMRDAVLNRAAPSPFGDGCMAQVTEHRFLVRRGDGTEHTVTWWEATTARGDCEGDIWDKATTLHTSGAEARSEALERLGQLRAEAGV</sequence>
<evidence type="ECO:0000313" key="3">
    <source>
        <dbReference type="Proteomes" id="UP000676079"/>
    </source>
</evidence>
<keyword evidence="2" id="KW-0614">Plasmid</keyword>
<keyword evidence="3" id="KW-1185">Reference proteome</keyword>
<dbReference type="Proteomes" id="UP000676079">
    <property type="component" value="Plasmid unnamed4"/>
</dbReference>
<geneLocation type="plasmid" evidence="2 3">
    <name>unnamed4</name>
</geneLocation>
<dbReference type="RefSeq" id="WP_220566093.1">
    <property type="nucleotide sequence ID" value="NZ_CP074136.1"/>
</dbReference>
<name>A0A975QCB8_9ACTN</name>
<feature type="region of interest" description="Disordered" evidence="1">
    <location>
        <begin position="340"/>
        <end position="359"/>
    </location>
</feature>
<accession>A0A975QCB8</accession>
<protein>
    <submittedName>
        <fullName evidence="2">Uncharacterized protein</fullName>
    </submittedName>
</protein>
<organism evidence="2 3">
    <name type="scientific">Nocardiopsis changdeensis</name>
    <dbReference type="NCBI Taxonomy" id="2831969"/>
    <lineage>
        <taxon>Bacteria</taxon>
        <taxon>Bacillati</taxon>
        <taxon>Actinomycetota</taxon>
        <taxon>Actinomycetes</taxon>
        <taxon>Streptosporangiales</taxon>
        <taxon>Nocardiopsidaceae</taxon>
        <taxon>Nocardiopsis</taxon>
    </lineage>
</organism>
<gene>
    <name evidence="2" type="ORF">KGD84_32980</name>
</gene>
<reference evidence="3" key="1">
    <citation type="submission" date="2021-05" db="EMBL/GenBank/DDBJ databases">
        <title>Direct Submission.</title>
        <authorList>
            <person name="Li K."/>
            <person name="Gao J."/>
        </authorList>
    </citation>
    <scope>NUCLEOTIDE SEQUENCE [LARGE SCALE GENOMIC DNA]</scope>
    <source>
        <strain evidence="3">Mg02</strain>
        <plasmid evidence="3">unnamed4</plasmid>
    </source>
</reference>
<evidence type="ECO:0000256" key="1">
    <source>
        <dbReference type="SAM" id="MobiDB-lite"/>
    </source>
</evidence>
<evidence type="ECO:0000313" key="2">
    <source>
        <dbReference type="EMBL" id="QUX26514.1"/>
    </source>
</evidence>